<evidence type="ECO:0000313" key="1">
    <source>
        <dbReference type="EMBL" id="AEM88719.1"/>
    </source>
</evidence>
<dbReference type="Proteomes" id="UP000008703">
    <property type="component" value="Plasmid pSTRVI01"/>
</dbReference>
<evidence type="ECO:0000313" key="2">
    <source>
        <dbReference type="Proteomes" id="UP000008703"/>
    </source>
</evidence>
<protein>
    <recommendedName>
        <fullName evidence="3">DUF3558 domain-containing protein</fullName>
    </recommendedName>
</protein>
<keyword evidence="1" id="KW-0614">Plasmid</keyword>
<dbReference type="HOGENOM" id="CLU_1668470_0_0_11"/>
<organism evidence="1 2">
    <name type="scientific">Streptomyces violaceusniger (strain Tu 4113)</name>
    <dbReference type="NCBI Taxonomy" id="653045"/>
    <lineage>
        <taxon>Bacteria</taxon>
        <taxon>Bacillati</taxon>
        <taxon>Actinomycetota</taxon>
        <taxon>Actinomycetes</taxon>
        <taxon>Kitasatosporales</taxon>
        <taxon>Streptomycetaceae</taxon>
        <taxon>Streptomyces</taxon>
        <taxon>Streptomyces violaceusniger group</taxon>
    </lineage>
</organism>
<dbReference type="KEGG" id="svl:Strvi_9467"/>
<dbReference type="AlphaFoldDB" id="G2PH73"/>
<keyword evidence="2" id="KW-1185">Reference proteome</keyword>
<dbReference type="EMBL" id="CP002995">
    <property type="protein sequence ID" value="AEM88719.1"/>
    <property type="molecule type" value="Genomic_DNA"/>
</dbReference>
<gene>
    <name evidence="1" type="ORF">Strvi_9467</name>
</gene>
<accession>G2PH73</accession>
<sequence>MITGVIAILAFFGVRDFGELKQAIQEGTSGDSLADPCKAVSVDYVTSLGMRAEPVYAGAEFSKDSTKNGARWKCFWRSEDDRTRLSIGYSQEQSHVSGVQMGPMDGIPDGMIGRQYDTIATSCFADWPTSFGQGEVWFSGTCPETKQVAVKAYENLSR</sequence>
<proteinExistence type="predicted"/>
<evidence type="ECO:0008006" key="3">
    <source>
        <dbReference type="Google" id="ProtNLM"/>
    </source>
</evidence>
<name>G2PH73_STRV4</name>
<geneLocation type="plasmid" evidence="1 2">
    <name>pSTRVI01</name>
</geneLocation>
<reference evidence="1" key="1">
    <citation type="submission" date="2011-08" db="EMBL/GenBank/DDBJ databases">
        <title>Complete sequence of plasmid 1 of Streptomyces violaceusniger Tu 4113.</title>
        <authorList>
            <consortium name="US DOE Joint Genome Institute"/>
            <person name="Lucas S."/>
            <person name="Han J."/>
            <person name="Lapidus A."/>
            <person name="Cheng J.-F."/>
            <person name="Goodwin L."/>
            <person name="Pitluck S."/>
            <person name="Peters L."/>
            <person name="Ivanova N."/>
            <person name="Daligault H."/>
            <person name="Detter J.C."/>
            <person name="Han C."/>
            <person name="Tapia R."/>
            <person name="Land M."/>
            <person name="Hauser L."/>
            <person name="Kyrpides N."/>
            <person name="Ivanova N."/>
            <person name="Pagani I."/>
            <person name="Hagen A."/>
            <person name="Katz L."/>
            <person name="Fiedler H.-P."/>
            <person name="Keasling J."/>
            <person name="Fortman J."/>
            <person name="Woyke T."/>
        </authorList>
    </citation>
    <scope>NUCLEOTIDE SEQUENCE [LARGE SCALE GENOMIC DNA]</scope>
    <source>
        <strain evidence="1">Tu 4113</strain>
        <plasmid evidence="1">pSTRVI01</plasmid>
    </source>
</reference>